<feature type="transmembrane region" description="Helical" evidence="1">
    <location>
        <begin position="41"/>
        <end position="62"/>
    </location>
</feature>
<dbReference type="SUPFAM" id="SSF48317">
    <property type="entry name" value="Acid phosphatase/Vanadium-dependent haloperoxidase"/>
    <property type="match status" value="1"/>
</dbReference>
<keyword evidence="1" id="KW-1133">Transmembrane helix</keyword>
<dbReference type="Gene3D" id="1.20.144.10">
    <property type="entry name" value="Phosphatidic acid phosphatase type 2/haloperoxidase"/>
    <property type="match status" value="1"/>
</dbReference>
<keyword evidence="3" id="KW-1185">Reference proteome</keyword>
<accession>A0ABQ3I5T1</accession>
<dbReference type="EMBL" id="BNAG01000003">
    <property type="protein sequence ID" value="GHE66883.1"/>
    <property type="molecule type" value="Genomic_DNA"/>
</dbReference>
<evidence type="ECO:0008006" key="4">
    <source>
        <dbReference type="Google" id="ProtNLM"/>
    </source>
</evidence>
<evidence type="ECO:0000256" key="1">
    <source>
        <dbReference type="SAM" id="Phobius"/>
    </source>
</evidence>
<feature type="transmembrane region" description="Helical" evidence="1">
    <location>
        <begin position="186"/>
        <end position="204"/>
    </location>
</feature>
<protein>
    <recommendedName>
        <fullName evidence="4">Phosphatidic acid phosphatase type 2/haloperoxidase domain-containing protein</fullName>
    </recommendedName>
</protein>
<feature type="transmembrane region" description="Helical" evidence="1">
    <location>
        <begin position="83"/>
        <end position="103"/>
    </location>
</feature>
<dbReference type="Proteomes" id="UP000658258">
    <property type="component" value="Unassembled WGS sequence"/>
</dbReference>
<keyword evidence="1" id="KW-0472">Membrane</keyword>
<name>A0ABQ3I5T1_9BACT</name>
<feature type="transmembrane region" description="Helical" evidence="1">
    <location>
        <begin position="157"/>
        <end position="174"/>
    </location>
</feature>
<dbReference type="InterPro" id="IPR036938">
    <property type="entry name" value="PAP2/HPO_sf"/>
</dbReference>
<feature type="transmembrane region" description="Helical" evidence="1">
    <location>
        <begin position="7"/>
        <end position="29"/>
    </location>
</feature>
<reference evidence="3" key="1">
    <citation type="journal article" date="2019" name="Int. J. Syst. Evol. Microbiol.">
        <title>The Global Catalogue of Microorganisms (GCM) 10K type strain sequencing project: providing services to taxonomists for standard genome sequencing and annotation.</title>
        <authorList>
            <consortium name="The Broad Institute Genomics Platform"/>
            <consortium name="The Broad Institute Genome Sequencing Center for Infectious Disease"/>
            <person name="Wu L."/>
            <person name="Ma J."/>
        </authorList>
    </citation>
    <scope>NUCLEOTIDE SEQUENCE [LARGE SCALE GENOMIC DNA]</scope>
    <source>
        <strain evidence="3">CGMCC 1.15111</strain>
    </source>
</reference>
<proteinExistence type="predicted"/>
<keyword evidence="1" id="KW-0812">Transmembrane</keyword>
<comment type="caution">
    <text evidence="2">The sequence shown here is derived from an EMBL/GenBank/DDBJ whole genome shotgun (WGS) entry which is preliminary data.</text>
</comment>
<feature type="transmembrane region" description="Helical" evidence="1">
    <location>
        <begin position="133"/>
        <end position="151"/>
    </location>
</feature>
<organism evidence="2 3">
    <name type="scientific">Roseivirga thermotolerans</name>
    <dbReference type="NCBI Taxonomy" id="1758176"/>
    <lineage>
        <taxon>Bacteria</taxon>
        <taxon>Pseudomonadati</taxon>
        <taxon>Bacteroidota</taxon>
        <taxon>Cytophagia</taxon>
        <taxon>Cytophagales</taxon>
        <taxon>Roseivirgaceae</taxon>
        <taxon>Roseivirga</taxon>
    </lineage>
</organism>
<gene>
    <name evidence="2" type="ORF">GCM10011340_22900</name>
</gene>
<evidence type="ECO:0000313" key="3">
    <source>
        <dbReference type="Proteomes" id="UP000658258"/>
    </source>
</evidence>
<sequence>MNFAAKLITYLIQPLLMPSVVFYTILFHLRDSSNLTNNGKLTVVGLVFITTFVIPALTVVMFKITKVIKDLHMKNRRDRLMPFLFISIFYLIVTFMIEGQGWMTPLLNLAFLAITVVVVATNGITFRWKISAHAAGVFGWLGFVLALQRAYPSTHELFPVLLVSLLLCGLVSWARLYLNAHTPREVLAGAMLGFGVCFGSISLFL</sequence>
<feature type="transmembrane region" description="Helical" evidence="1">
    <location>
        <begin position="109"/>
        <end position="126"/>
    </location>
</feature>
<evidence type="ECO:0000313" key="2">
    <source>
        <dbReference type="EMBL" id="GHE66883.1"/>
    </source>
</evidence>